<dbReference type="InterPro" id="IPR011042">
    <property type="entry name" value="6-blade_b-propeller_TolB-like"/>
</dbReference>
<feature type="compositionally biased region" description="Polar residues" evidence="7">
    <location>
        <begin position="699"/>
        <end position="708"/>
    </location>
</feature>
<dbReference type="InterPro" id="IPR050952">
    <property type="entry name" value="TRIM-NHL_E3_ligases"/>
</dbReference>
<reference evidence="9 10" key="1">
    <citation type="journal article" date="2007" name="Science">
        <title>Sea anemone genome reveals ancestral eumetazoan gene repertoire and genomic organization.</title>
        <authorList>
            <person name="Putnam N.H."/>
            <person name="Srivastava M."/>
            <person name="Hellsten U."/>
            <person name="Dirks B."/>
            <person name="Chapman J."/>
            <person name="Salamov A."/>
            <person name="Terry A."/>
            <person name="Shapiro H."/>
            <person name="Lindquist E."/>
            <person name="Kapitonov V.V."/>
            <person name="Jurka J."/>
            <person name="Genikhovich G."/>
            <person name="Grigoriev I.V."/>
            <person name="Lucas S.M."/>
            <person name="Steele R.E."/>
            <person name="Finnerty J.R."/>
            <person name="Technau U."/>
            <person name="Martindale M.Q."/>
            <person name="Rokhsar D.S."/>
        </authorList>
    </citation>
    <scope>NUCLEOTIDE SEQUENCE [LARGE SCALE GENOMIC DNA]</scope>
    <source>
        <strain evidence="10">CH2 X CH6</strain>
    </source>
</reference>
<evidence type="ECO:0000256" key="3">
    <source>
        <dbReference type="ARBA" id="ARBA00022771"/>
    </source>
</evidence>
<feature type="repeat" description="NHL" evidence="5">
    <location>
        <begin position="484"/>
        <end position="527"/>
    </location>
</feature>
<dbReference type="GO" id="GO:0042981">
    <property type="term" value="P:regulation of apoptotic process"/>
    <property type="evidence" value="ECO:0007669"/>
    <property type="project" value="InterPro"/>
</dbReference>
<dbReference type="FunFam" id="2.120.10.30:FF:000013">
    <property type="entry name" value="E3 ubiquitin-protein ligase TRIM71"/>
    <property type="match status" value="1"/>
</dbReference>
<dbReference type="Gene3D" id="1.10.533.10">
    <property type="entry name" value="Death Domain, Fas"/>
    <property type="match status" value="1"/>
</dbReference>
<dbReference type="Proteomes" id="UP000001593">
    <property type="component" value="Unassembled WGS sequence"/>
</dbReference>
<feature type="domain" description="DED" evidence="8">
    <location>
        <begin position="6"/>
        <end position="84"/>
    </location>
</feature>
<dbReference type="EMBL" id="DS469635">
    <property type="protein sequence ID" value="EDO37983.1"/>
    <property type="molecule type" value="Genomic_DNA"/>
</dbReference>
<dbReference type="PhylomeDB" id="A7SE63"/>
<gene>
    <name evidence="9" type="ORF">NEMVEDRAFT_v1g210882</name>
</gene>
<name>A7SE63_NEMVE</name>
<feature type="repeat" description="NHL" evidence="5">
    <location>
        <begin position="359"/>
        <end position="396"/>
    </location>
</feature>
<dbReference type="InterPro" id="IPR011029">
    <property type="entry name" value="DEATH-like_dom_sf"/>
</dbReference>
<evidence type="ECO:0000259" key="8">
    <source>
        <dbReference type="PROSITE" id="PS50168"/>
    </source>
</evidence>
<feature type="coiled-coil region" evidence="6">
    <location>
        <begin position="118"/>
        <end position="239"/>
    </location>
</feature>
<evidence type="ECO:0000256" key="1">
    <source>
        <dbReference type="ARBA" id="ARBA00022723"/>
    </source>
</evidence>
<dbReference type="PANTHER" id="PTHR24104">
    <property type="entry name" value="E3 UBIQUITIN-PROTEIN LIGASE NHLRC1-RELATED"/>
    <property type="match status" value="1"/>
</dbReference>
<accession>A7SE63</accession>
<keyword evidence="10" id="KW-1185">Reference proteome</keyword>
<dbReference type="Pfam" id="PF01436">
    <property type="entry name" value="NHL"/>
    <property type="match status" value="4"/>
</dbReference>
<feature type="region of interest" description="Disordered" evidence="7">
    <location>
        <begin position="637"/>
        <end position="719"/>
    </location>
</feature>
<dbReference type="CDD" id="cd05819">
    <property type="entry name" value="NHL"/>
    <property type="match status" value="1"/>
</dbReference>
<dbReference type="GO" id="GO:0008270">
    <property type="term" value="F:zinc ion binding"/>
    <property type="evidence" value="ECO:0007669"/>
    <property type="project" value="UniProtKB-KW"/>
</dbReference>
<proteinExistence type="predicted"/>
<feature type="repeat" description="NHL" evidence="5">
    <location>
        <begin position="579"/>
        <end position="622"/>
    </location>
</feature>
<feature type="coiled-coil region" evidence="6">
    <location>
        <begin position="278"/>
        <end position="305"/>
    </location>
</feature>
<evidence type="ECO:0000313" key="9">
    <source>
        <dbReference type="EMBL" id="EDO37983.1"/>
    </source>
</evidence>
<dbReference type="GO" id="GO:0000209">
    <property type="term" value="P:protein polyubiquitination"/>
    <property type="evidence" value="ECO:0000318"/>
    <property type="project" value="GO_Central"/>
</dbReference>
<keyword evidence="2" id="KW-0677">Repeat</keyword>
<dbReference type="PANTHER" id="PTHR24104:SF48">
    <property type="entry name" value="PROTEIN WECH"/>
    <property type="match status" value="1"/>
</dbReference>
<dbReference type="SUPFAM" id="SSF47986">
    <property type="entry name" value="DEATH domain"/>
    <property type="match status" value="1"/>
</dbReference>
<sequence>MSEETPFGALLQDIGRGLEVENVRYMKFLLQGHINRETLQYLDSGEELTEALRARGLVSQKRLAFLRKLLVEAKCLRLVNLVDNFRERFSPGVSFGDKDANDNIVKRDKKRESILRMIERLEVEISSSEDGETELTNETKQYEVHIQSNNERLVQKEDEIQKLKETISGNNAVIESCGRKLETVRFFLKKSQVELDKVKKALEQNKDSTELKMEWKEKMEKYEKGKKEEDELLAKHQKALDDIRSIHVEIRHRTEEMIKLEDFVHDCIIQIRVVKQNIRKNQRMRMEMHEKLENLTQELSDTTRLNPLTPALSSRGQRGTPRIPYRESQQNAEGNIDFKILDYHEITDRESTVIGRKGKGTSPPHFNTPVGIGVDRWGKLYVADYGNARVQVLDIGGKTVREPLNIGGKCRPCALAVSHRGDLVMTDSHIVRVFNRKGEFVRPILPIYSKHDPRPDLCSLAIDDSSNIYIGDRANHRIQKFNYEGQFQFFIGSSEELCYPIGIAVTKHGDVIVSDNEKHQLKVFFHEDLTRPKTIGANGIGICKFAFPRGIALDKEENILVADSQNHRIQVITIEGQYIGSFGNVGDDPGCFNTPYDVAIDTSGNVLVADTKNHRVQIFTRIVQVCVIYNRDQEENKEPLEGMGGGEEEPDRSSDSQSTGCVDDYIDNEGKPNVKSQVNIDTDQTDTELAVIDGEKTGDSSSYKNTEVTVPDDDGAIDK</sequence>
<organism evidence="9 10">
    <name type="scientific">Nematostella vectensis</name>
    <name type="common">Starlet sea anemone</name>
    <dbReference type="NCBI Taxonomy" id="45351"/>
    <lineage>
        <taxon>Eukaryota</taxon>
        <taxon>Metazoa</taxon>
        <taxon>Cnidaria</taxon>
        <taxon>Anthozoa</taxon>
        <taxon>Hexacorallia</taxon>
        <taxon>Actiniaria</taxon>
        <taxon>Edwardsiidae</taxon>
        <taxon>Nematostella</taxon>
    </lineage>
</organism>
<evidence type="ECO:0000256" key="2">
    <source>
        <dbReference type="ARBA" id="ARBA00022737"/>
    </source>
</evidence>
<dbReference type="Pfam" id="PF01335">
    <property type="entry name" value="DED"/>
    <property type="match status" value="1"/>
</dbReference>
<dbReference type="InterPro" id="IPR001258">
    <property type="entry name" value="NHL_repeat"/>
</dbReference>
<dbReference type="OMA" id="FIGSHEE"/>
<evidence type="ECO:0000256" key="6">
    <source>
        <dbReference type="SAM" id="Coils"/>
    </source>
</evidence>
<dbReference type="GO" id="GO:0061630">
    <property type="term" value="F:ubiquitin protein ligase activity"/>
    <property type="evidence" value="ECO:0000318"/>
    <property type="project" value="GO_Central"/>
</dbReference>
<keyword evidence="3" id="KW-0863">Zinc-finger</keyword>
<feature type="compositionally biased region" description="Acidic residues" evidence="7">
    <location>
        <begin position="710"/>
        <end position="719"/>
    </location>
</feature>
<keyword evidence="6" id="KW-0175">Coiled coil</keyword>
<dbReference type="KEGG" id="nve:5509508"/>
<dbReference type="InterPro" id="IPR001875">
    <property type="entry name" value="DED_dom"/>
</dbReference>
<keyword evidence="1" id="KW-0479">Metal-binding</keyword>
<dbReference type="GO" id="GO:0043161">
    <property type="term" value="P:proteasome-mediated ubiquitin-dependent protein catabolic process"/>
    <property type="evidence" value="ECO:0000318"/>
    <property type="project" value="GO_Central"/>
</dbReference>
<dbReference type="PROSITE" id="PS51125">
    <property type="entry name" value="NHL"/>
    <property type="match status" value="4"/>
</dbReference>
<evidence type="ECO:0000256" key="4">
    <source>
        <dbReference type="ARBA" id="ARBA00022833"/>
    </source>
</evidence>
<feature type="repeat" description="NHL" evidence="5">
    <location>
        <begin position="545"/>
        <end position="575"/>
    </location>
</feature>
<evidence type="ECO:0000256" key="7">
    <source>
        <dbReference type="SAM" id="MobiDB-lite"/>
    </source>
</evidence>
<evidence type="ECO:0000313" key="10">
    <source>
        <dbReference type="Proteomes" id="UP000001593"/>
    </source>
</evidence>
<dbReference type="AlphaFoldDB" id="A7SE63"/>
<dbReference type="OrthoDB" id="342730at2759"/>
<protein>
    <recommendedName>
        <fullName evidence="8">DED domain-containing protein</fullName>
    </recommendedName>
</protein>
<keyword evidence="4" id="KW-0862">Zinc</keyword>
<evidence type="ECO:0000256" key="5">
    <source>
        <dbReference type="PROSITE-ProRule" id="PRU00504"/>
    </source>
</evidence>
<dbReference type="SUPFAM" id="SSF101898">
    <property type="entry name" value="NHL repeat"/>
    <property type="match status" value="1"/>
</dbReference>
<dbReference type="PROSITE" id="PS50168">
    <property type="entry name" value="DED"/>
    <property type="match status" value="1"/>
</dbReference>
<dbReference type="HOGENOM" id="CLU_384660_0_0_1"/>
<dbReference type="InParanoid" id="A7SE63"/>
<dbReference type="eggNOG" id="KOG2177">
    <property type="taxonomic scope" value="Eukaryota"/>
</dbReference>
<dbReference type="Gene3D" id="2.120.10.30">
    <property type="entry name" value="TolB, C-terminal domain"/>
    <property type="match status" value="2"/>
</dbReference>